<evidence type="ECO:0000256" key="12">
    <source>
        <dbReference type="ARBA" id="ARBA00034430"/>
    </source>
</evidence>
<dbReference type="RefSeq" id="WP_138397583.1">
    <property type="nucleotide sequence ID" value="NZ_JBAFVI010000004.1"/>
</dbReference>
<evidence type="ECO:0000256" key="7">
    <source>
        <dbReference type="ARBA" id="ARBA00022958"/>
    </source>
</evidence>
<feature type="transmembrane region" description="Helical" evidence="13">
    <location>
        <begin position="160"/>
        <end position="183"/>
    </location>
</feature>
<evidence type="ECO:0000256" key="5">
    <source>
        <dbReference type="ARBA" id="ARBA00022692"/>
    </source>
</evidence>
<evidence type="ECO:0000256" key="8">
    <source>
        <dbReference type="ARBA" id="ARBA00022989"/>
    </source>
</evidence>
<feature type="transmembrane region" description="Helical" evidence="13">
    <location>
        <begin position="88"/>
        <end position="110"/>
    </location>
</feature>
<protein>
    <submittedName>
        <fullName evidence="14">DUF1211 domain-containing protein</fullName>
    </submittedName>
</protein>
<dbReference type="AlphaFoldDB" id="A0A6C1KMD0"/>
<dbReference type="OrthoDB" id="7626281at2"/>
<evidence type="ECO:0000256" key="6">
    <source>
        <dbReference type="ARBA" id="ARBA00022826"/>
    </source>
</evidence>
<keyword evidence="10 13" id="KW-0472">Membrane</keyword>
<comment type="caution">
    <text evidence="14">The sequence shown here is derived from an EMBL/GenBank/DDBJ whole genome shotgun (WGS) entry which is preliminary data.</text>
</comment>
<feature type="transmembrane region" description="Helical" evidence="13">
    <location>
        <begin position="58"/>
        <end position="76"/>
    </location>
</feature>
<keyword evidence="8 13" id="KW-1133">Transmembrane helix</keyword>
<evidence type="ECO:0000256" key="11">
    <source>
        <dbReference type="ARBA" id="ARBA00023303"/>
    </source>
</evidence>
<evidence type="ECO:0000313" key="15">
    <source>
        <dbReference type="Proteomes" id="UP000305131"/>
    </source>
</evidence>
<dbReference type="PANTHER" id="PTHR31462">
    <property type="entry name" value="ENDOSOMAL/LYSOSOMAL POTASSIUM CHANNEL TMEM175"/>
    <property type="match status" value="1"/>
</dbReference>
<keyword evidence="9" id="KW-0406">Ion transport</keyword>
<dbReference type="PANTHER" id="PTHR31462:SF5">
    <property type="entry name" value="ENDOSOMAL_LYSOSOMAL PROTON CHANNEL TMEM175"/>
    <property type="match status" value="1"/>
</dbReference>
<keyword evidence="7" id="KW-0630">Potassium</keyword>
<proteinExistence type="inferred from homology"/>
<accession>A0A6C1KMD0</accession>
<comment type="subcellular location">
    <subcellularLocation>
        <location evidence="1">Membrane</location>
        <topology evidence="1">Multi-pass membrane protein</topology>
    </subcellularLocation>
</comment>
<evidence type="ECO:0000256" key="4">
    <source>
        <dbReference type="ARBA" id="ARBA00022538"/>
    </source>
</evidence>
<feature type="transmembrane region" description="Helical" evidence="13">
    <location>
        <begin position="116"/>
        <end position="140"/>
    </location>
</feature>
<dbReference type="GO" id="GO:0005267">
    <property type="term" value="F:potassium channel activity"/>
    <property type="evidence" value="ECO:0007669"/>
    <property type="project" value="UniProtKB-KW"/>
</dbReference>
<dbReference type="GeneID" id="95771954"/>
<keyword evidence="4" id="KW-0633">Potassium transport</keyword>
<dbReference type="InterPro" id="IPR010617">
    <property type="entry name" value="TMEM175-like"/>
</dbReference>
<dbReference type="Pfam" id="PF06736">
    <property type="entry name" value="TMEM175"/>
    <property type="match status" value="1"/>
</dbReference>
<comment type="catalytic activity">
    <reaction evidence="12">
        <text>K(+)(in) = K(+)(out)</text>
        <dbReference type="Rhea" id="RHEA:29463"/>
        <dbReference type="ChEBI" id="CHEBI:29103"/>
    </reaction>
</comment>
<gene>
    <name evidence="14" type="ORF">FBQ73_00560</name>
</gene>
<evidence type="ECO:0000256" key="2">
    <source>
        <dbReference type="ARBA" id="ARBA00006920"/>
    </source>
</evidence>
<organism evidence="14 15">
    <name type="scientific">Xanthobacter autotrophicus</name>
    <dbReference type="NCBI Taxonomy" id="280"/>
    <lineage>
        <taxon>Bacteria</taxon>
        <taxon>Pseudomonadati</taxon>
        <taxon>Pseudomonadota</taxon>
        <taxon>Alphaproteobacteria</taxon>
        <taxon>Hyphomicrobiales</taxon>
        <taxon>Xanthobacteraceae</taxon>
        <taxon>Xanthobacter</taxon>
    </lineage>
</organism>
<evidence type="ECO:0000256" key="1">
    <source>
        <dbReference type="ARBA" id="ARBA00004141"/>
    </source>
</evidence>
<dbReference type="EMBL" id="VAUP01000002">
    <property type="protein sequence ID" value="TLX44957.1"/>
    <property type="molecule type" value="Genomic_DNA"/>
</dbReference>
<evidence type="ECO:0000256" key="10">
    <source>
        <dbReference type="ARBA" id="ARBA00023136"/>
    </source>
</evidence>
<keyword evidence="5 13" id="KW-0812">Transmembrane</keyword>
<keyword evidence="11" id="KW-0407">Ion channel</keyword>
<reference evidence="14 15" key="1">
    <citation type="submission" date="2019-05" db="EMBL/GenBank/DDBJ databases">
        <authorList>
            <person name="Zhou X."/>
        </authorList>
    </citation>
    <scope>NUCLEOTIDE SEQUENCE [LARGE SCALE GENOMIC DNA]</scope>
    <source>
        <strain evidence="14 15">DSM 432</strain>
    </source>
</reference>
<dbReference type="GO" id="GO:0015252">
    <property type="term" value="F:proton channel activity"/>
    <property type="evidence" value="ECO:0007669"/>
    <property type="project" value="InterPro"/>
</dbReference>
<evidence type="ECO:0000256" key="13">
    <source>
        <dbReference type="SAM" id="Phobius"/>
    </source>
</evidence>
<keyword evidence="3" id="KW-0813">Transport</keyword>
<keyword evidence="6" id="KW-0631">Potassium channel</keyword>
<comment type="similarity">
    <text evidence="2">Belongs to the TMEM175 family.</text>
</comment>
<evidence type="ECO:0000313" key="14">
    <source>
        <dbReference type="EMBL" id="TLX44957.1"/>
    </source>
</evidence>
<name>A0A6C1KMD0_XANAU</name>
<sequence>MGRSGESRFAKSRVDALSDGVFAFSMTLLVLDIRLPDDLVVASAADLAAHLVSLWDRTLTYVISFFVLGAFWRSGIELRPSGEDADRSVVHLVLVMLLFVTAVPFSSGLVGRYGHFLPAILVYAANMAVLGVLTIAMRYLDVKPGKRSLAAAAGARLPTFLASAVLSVLIALVAPRYAMYAYLLNFLTRLPFWPGRGFEGRS</sequence>
<dbReference type="GO" id="GO:0016020">
    <property type="term" value="C:membrane"/>
    <property type="evidence" value="ECO:0007669"/>
    <property type="project" value="UniProtKB-SubCell"/>
</dbReference>
<evidence type="ECO:0000256" key="9">
    <source>
        <dbReference type="ARBA" id="ARBA00023065"/>
    </source>
</evidence>
<dbReference type="Proteomes" id="UP000305131">
    <property type="component" value="Unassembled WGS sequence"/>
</dbReference>
<evidence type="ECO:0000256" key="3">
    <source>
        <dbReference type="ARBA" id="ARBA00022448"/>
    </source>
</evidence>